<evidence type="ECO:0000313" key="2">
    <source>
        <dbReference type="Proteomes" id="UP000324222"/>
    </source>
</evidence>
<reference evidence="1 2" key="1">
    <citation type="submission" date="2019-05" db="EMBL/GenBank/DDBJ databases">
        <title>Another draft genome of Portunus trituberculatus and its Hox gene families provides insights of decapod evolution.</title>
        <authorList>
            <person name="Jeong J.-H."/>
            <person name="Song I."/>
            <person name="Kim S."/>
            <person name="Choi T."/>
            <person name="Kim D."/>
            <person name="Ryu S."/>
            <person name="Kim W."/>
        </authorList>
    </citation>
    <scope>NUCLEOTIDE SEQUENCE [LARGE SCALE GENOMIC DNA]</scope>
    <source>
        <tissue evidence="1">Muscle</tissue>
    </source>
</reference>
<accession>A0A5B7GJZ3</accession>
<protein>
    <submittedName>
        <fullName evidence="1">Uncharacterized protein</fullName>
    </submittedName>
</protein>
<proteinExistence type="predicted"/>
<comment type="caution">
    <text evidence="1">The sequence shown here is derived from an EMBL/GenBank/DDBJ whole genome shotgun (WGS) entry which is preliminary data.</text>
</comment>
<organism evidence="1 2">
    <name type="scientific">Portunus trituberculatus</name>
    <name type="common">Swimming crab</name>
    <name type="synonym">Neptunus trituberculatus</name>
    <dbReference type="NCBI Taxonomy" id="210409"/>
    <lineage>
        <taxon>Eukaryota</taxon>
        <taxon>Metazoa</taxon>
        <taxon>Ecdysozoa</taxon>
        <taxon>Arthropoda</taxon>
        <taxon>Crustacea</taxon>
        <taxon>Multicrustacea</taxon>
        <taxon>Malacostraca</taxon>
        <taxon>Eumalacostraca</taxon>
        <taxon>Eucarida</taxon>
        <taxon>Decapoda</taxon>
        <taxon>Pleocyemata</taxon>
        <taxon>Brachyura</taxon>
        <taxon>Eubrachyura</taxon>
        <taxon>Portunoidea</taxon>
        <taxon>Portunidae</taxon>
        <taxon>Portuninae</taxon>
        <taxon>Portunus</taxon>
    </lineage>
</organism>
<sequence>MDVRVYHRVLEYCNSTTPR</sequence>
<name>A0A5B7GJZ3_PORTR</name>
<dbReference type="AlphaFoldDB" id="A0A5B7GJZ3"/>
<keyword evidence="2" id="KW-1185">Reference proteome</keyword>
<gene>
    <name evidence="1" type="ORF">E2C01_051855</name>
</gene>
<dbReference type="Proteomes" id="UP000324222">
    <property type="component" value="Unassembled WGS sequence"/>
</dbReference>
<evidence type="ECO:0000313" key="1">
    <source>
        <dbReference type="EMBL" id="MPC57866.1"/>
    </source>
</evidence>
<dbReference type="EMBL" id="VSRR010015147">
    <property type="protein sequence ID" value="MPC57866.1"/>
    <property type="molecule type" value="Genomic_DNA"/>
</dbReference>